<dbReference type="InterPro" id="IPR058240">
    <property type="entry name" value="rSAM_sf"/>
</dbReference>
<dbReference type="InterPro" id="IPR010723">
    <property type="entry name" value="HemN_C"/>
</dbReference>
<dbReference type="Pfam" id="PF06969">
    <property type="entry name" value="HemN_C"/>
    <property type="match status" value="1"/>
</dbReference>
<feature type="binding site" evidence="15">
    <location>
        <position position="229"/>
    </location>
    <ligand>
        <name>S-adenosyl-L-methionine</name>
        <dbReference type="ChEBI" id="CHEBI:59789"/>
        <label>2</label>
    </ligand>
</feature>
<evidence type="ECO:0000313" key="18">
    <source>
        <dbReference type="EMBL" id="SEW05304.1"/>
    </source>
</evidence>
<dbReference type="PROSITE" id="PS51918">
    <property type="entry name" value="RADICAL_SAM"/>
    <property type="match status" value="1"/>
</dbReference>
<evidence type="ECO:0000256" key="4">
    <source>
        <dbReference type="ARBA" id="ARBA00011245"/>
    </source>
</evidence>
<feature type="domain" description="Radical SAM core" evidence="17">
    <location>
        <begin position="67"/>
        <end position="291"/>
    </location>
</feature>
<keyword evidence="6 14" id="KW-0963">Cytoplasm</keyword>
<comment type="subcellular location">
    <subcellularLocation>
        <location evidence="1 14">Cytoplasm</location>
    </subcellularLocation>
</comment>
<dbReference type="GO" id="GO:0004109">
    <property type="term" value="F:coproporphyrinogen oxidase activity"/>
    <property type="evidence" value="ECO:0007669"/>
    <property type="project" value="InterPro"/>
</dbReference>
<feature type="binding site" evidence="15">
    <location>
        <position position="133"/>
    </location>
    <ligand>
        <name>S-adenosyl-L-methionine</name>
        <dbReference type="ChEBI" id="CHEBI:59789"/>
        <label>1</label>
    </ligand>
</feature>
<dbReference type="UniPathway" id="UPA00251">
    <property type="reaction ID" value="UER00323"/>
</dbReference>
<evidence type="ECO:0000256" key="5">
    <source>
        <dbReference type="ARBA" id="ARBA00022485"/>
    </source>
</evidence>
<dbReference type="EMBL" id="FOIQ01000003">
    <property type="protein sequence ID" value="SEW05304.1"/>
    <property type="molecule type" value="Genomic_DNA"/>
</dbReference>
<keyword evidence="19" id="KW-1185">Reference proteome</keyword>
<comment type="pathway">
    <text evidence="2 14">Porphyrin-containing compound metabolism; protoporphyrin-IX biosynthesis; protoporphyrinogen-IX from coproporphyrinogen-III (AdoMet route): step 1/1.</text>
</comment>
<feature type="binding site" evidence="15">
    <location>
        <position position="76"/>
    </location>
    <ligand>
        <name>S-adenosyl-L-methionine</name>
        <dbReference type="ChEBI" id="CHEBI:59789"/>
        <label>1</label>
    </ligand>
</feature>
<comment type="similarity">
    <text evidence="3 14">Belongs to the anaerobic coproporphyrinogen-III oxidase family.</text>
</comment>
<evidence type="ECO:0000256" key="10">
    <source>
        <dbReference type="ARBA" id="ARBA00023004"/>
    </source>
</evidence>
<dbReference type="Proteomes" id="UP000199373">
    <property type="component" value="Unassembled WGS sequence"/>
</dbReference>
<feature type="binding site" evidence="15">
    <location>
        <position position="205"/>
    </location>
    <ligand>
        <name>S-adenosyl-L-methionine</name>
        <dbReference type="ChEBI" id="CHEBI:59789"/>
        <label>2</label>
    </ligand>
</feature>
<evidence type="ECO:0000256" key="12">
    <source>
        <dbReference type="ARBA" id="ARBA00023244"/>
    </source>
</evidence>
<evidence type="ECO:0000256" key="11">
    <source>
        <dbReference type="ARBA" id="ARBA00023014"/>
    </source>
</evidence>
<evidence type="ECO:0000256" key="15">
    <source>
        <dbReference type="PIRSR" id="PIRSR000167-1"/>
    </source>
</evidence>
<keyword evidence="8 14" id="KW-0479">Metal-binding</keyword>
<dbReference type="SMART" id="SM00729">
    <property type="entry name" value="Elp3"/>
    <property type="match status" value="1"/>
</dbReference>
<feature type="binding site" evidence="15">
    <location>
        <begin position="88"/>
        <end position="90"/>
    </location>
    <ligand>
        <name>S-adenosyl-L-methionine</name>
        <dbReference type="ChEBI" id="CHEBI:59789"/>
        <label>2</label>
    </ligand>
</feature>
<dbReference type="PANTHER" id="PTHR13932:SF6">
    <property type="entry name" value="OXYGEN-INDEPENDENT COPROPORPHYRINOGEN III OXIDASE"/>
    <property type="match status" value="1"/>
</dbReference>
<dbReference type="GO" id="GO:0006782">
    <property type="term" value="P:protoporphyrinogen IX biosynthetic process"/>
    <property type="evidence" value="ECO:0007669"/>
    <property type="project" value="UniProtKB-UniPathway"/>
</dbReference>
<gene>
    <name evidence="18" type="ORF">SAMN04487850_1357</name>
</gene>
<organism evidence="18 19">
    <name type="scientific">Prevotella aff. ruminicola Tc2-24</name>
    <dbReference type="NCBI Taxonomy" id="81582"/>
    <lineage>
        <taxon>Bacteria</taxon>
        <taxon>Pseudomonadati</taxon>
        <taxon>Bacteroidota</taxon>
        <taxon>Bacteroidia</taxon>
        <taxon>Bacteroidales</taxon>
        <taxon>Prevotellaceae</taxon>
        <taxon>Prevotella</taxon>
    </lineage>
</organism>
<keyword evidence="7 14" id="KW-0949">S-adenosyl-L-methionine</keyword>
<dbReference type="Gene3D" id="3.30.750.200">
    <property type="match status" value="1"/>
</dbReference>
<keyword evidence="9 14" id="KW-0560">Oxidoreductase</keyword>
<protein>
    <recommendedName>
        <fullName evidence="14">Coproporphyrinogen-III oxidase</fullName>
        <ecNumber evidence="14">1.3.98.3</ecNumber>
    </recommendedName>
</protein>
<dbReference type="InterPro" id="IPR007197">
    <property type="entry name" value="rSAM"/>
</dbReference>
<dbReference type="Pfam" id="PF04055">
    <property type="entry name" value="Radical_SAM"/>
    <property type="match status" value="1"/>
</dbReference>
<evidence type="ECO:0000256" key="1">
    <source>
        <dbReference type="ARBA" id="ARBA00004496"/>
    </source>
</evidence>
<comment type="catalytic activity">
    <reaction evidence="13 14">
        <text>coproporphyrinogen III + 2 S-adenosyl-L-methionine = protoporphyrinogen IX + 2 5'-deoxyadenosine + 2 L-methionine + 2 CO2</text>
        <dbReference type="Rhea" id="RHEA:15425"/>
        <dbReference type="ChEBI" id="CHEBI:16526"/>
        <dbReference type="ChEBI" id="CHEBI:17319"/>
        <dbReference type="ChEBI" id="CHEBI:57307"/>
        <dbReference type="ChEBI" id="CHEBI:57309"/>
        <dbReference type="ChEBI" id="CHEBI:57844"/>
        <dbReference type="ChEBI" id="CHEBI:59789"/>
        <dbReference type="EC" id="1.3.98.3"/>
    </reaction>
</comment>
<dbReference type="PIRSF" id="PIRSF000167">
    <property type="entry name" value="HemN"/>
    <property type="match status" value="1"/>
</dbReference>
<keyword evidence="5 14" id="KW-0004">4Fe-4S</keyword>
<dbReference type="GO" id="GO:0046872">
    <property type="term" value="F:metal ion binding"/>
    <property type="evidence" value="ECO:0007669"/>
    <property type="project" value="UniProtKB-KW"/>
</dbReference>
<evidence type="ECO:0000256" key="3">
    <source>
        <dbReference type="ARBA" id="ARBA00005493"/>
    </source>
</evidence>
<dbReference type="EC" id="1.3.98.3" evidence="14"/>
<dbReference type="SFLD" id="SFLDG01065">
    <property type="entry name" value="anaerobic_coproporphyrinogen-I"/>
    <property type="match status" value="1"/>
</dbReference>
<evidence type="ECO:0000256" key="7">
    <source>
        <dbReference type="ARBA" id="ARBA00022691"/>
    </source>
</evidence>
<dbReference type="InterPro" id="IPR006638">
    <property type="entry name" value="Elp3/MiaA/NifB-like_rSAM"/>
</dbReference>
<dbReference type="InterPro" id="IPR034505">
    <property type="entry name" value="Coproporphyrinogen-III_oxidase"/>
</dbReference>
<evidence type="ECO:0000259" key="17">
    <source>
        <dbReference type="PROSITE" id="PS51918"/>
    </source>
</evidence>
<dbReference type="SUPFAM" id="SSF102114">
    <property type="entry name" value="Radical SAM enzymes"/>
    <property type="match status" value="1"/>
</dbReference>
<dbReference type="SFLD" id="SFLDG01082">
    <property type="entry name" value="B12-binding_domain_containing"/>
    <property type="match status" value="1"/>
</dbReference>
<feature type="binding site" evidence="16">
    <location>
        <position position="86"/>
    </location>
    <ligand>
        <name>[4Fe-4S] cluster</name>
        <dbReference type="ChEBI" id="CHEBI:49883"/>
        <note>4Fe-4S-S-AdoMet</note>
    </ligand>
</feature>
<dbReference type="PANTHER" id="PTHR13932">
    <property type="entry name" value="COPROPORPHYRINIGEN III OXIDASE"/>
    <property type="match status" value="1"/>
</dbReference>
<feature type="binding site" evidence="15">
    <location>
        <position position="166"/>
    </location>
    <ligand>
        <name>S-adenosyl-L-methionine</name>
        <dbReference type="ChEBI" id="CHEBI:59789"/>
        <label>1</label>
    </ligand>
</feature>
<name>A0A1I0NUC2_9BACT</name>
<evidence type="ECO:0000256" key="8">
    <source>
        <dbReference type="ARBA" id="ARBA00022723"/>
    </source>
</evidence>
<evidence type="ECO:0000313" key="19">
    <source>
        <dbReference type="Proteomes" id="UP000199373"/>
    </source>
</evidence>
<sequence>MRTRKNSNTFAVAKKHKRFIRQRNVMHPDIIKKYNRPAPRYTSYPPANYFGAFDGKDYLEAVEASDHAPQNHISFYLHIPFCRHLCHYCGCNSYPAGKPETVKAYVEALHREIDLVTRHIDCHRKIAQIHYGGGSPTSIPIPMIRELNEHLLSIAPTIEKPEIAIECHPGYLTVDDWQQLTTCGFTRYSIGIQDLREEVLKAVNRRPSLLPVVDILKILRTSGATVNLDFIYGLPLQTLDTFRQTIEQASLLRPDRLVTFSYAHMPKLFPRQQILDRVGLPATEEKNHMYDTASEILTANGYERIGLDHFVLPEDELAVALRTGQLHRNFQGYCTRRTTAQVYAFGVTGISQLDDAYAQNGRDIKEYIENIRKGELYTQRGYRLSTQQKLVREVIETLMCNYAIDWNNVAQRTGTPVTQLREACHYDEALLKEMADDGLLTLDGDNIVVNSEGRPFVRCVAAALDPLMQHTDKSFSNPI</sequence>
<keyword evidence="11 14" id="KW-0411">Iron-sulfur</keyword>
<feature type="binding site" evidence="15">
    <location>
        <position position="350"/>
    </location>
    <ligand>
        <name>S-adenosyl-L-methionine</name>
        <dbReference type="ChEBI" id="CHEBI:59789"/>
        <label>1</label>
    </ligand>
</feature>
<dbReference type="InterPro" id="IPR004558">
    <property type="entry name" value="Coprogen_oxidase_HemN"/>
</dbReference>
<evidence type="ECO:0000256" key="14">
    <source>
        <dbReference type="PIRNR" id="PIRNR000167"/>
    </source>
</evidence>
<dbReference type="AlphaFoldDB" id="A0A1I0NUC2"/>
<feature type="binding site" evidence="16">
    <location>
        <position position="89"/>
    </location>
    <ligand>
        <name>[4Fe-4S] cluster</name>
        <dbReference type="ChEBI" id="CHEBI:49883"/>
        <note>4Fe-4S-S-AdoMet</note>
    </ligand>
</feature>
<keyword evidence="12 14" id="KW-0627">Porphyrin biosynthesis</keyword>
<feature type="binding site" evidence="15">
    <location>
        <position position="263"/>
    </location>
    <ligand>
        <name>S-adenosyl-L-methionine</name>
        <dbReference type="ChEBI" id="CHEBI:59789"/>
        <label>2</label>
    </ligand>
</feature>
<evidence type="ECO:0000256" key="16">
    <source>
        <dbReference type="PIRSR" id="PIRSR000167-2"/>
    </source>
</evidence>
<evidence type="ECO:0000256" key="9">
    <source>
        <dbReference type="ARBA" id="ARBA00023002"/>
    </source>
</evidence>
<reference evidence="18 19" key="1">
    <citation type="submission" date="2016-10" db="EMBL/GenBank/DDBJ databases">
        <authorList>
            <person name="de Groot N.N."/>
        </authorList>
    </citation>
    <scope>NUCLEOTIDE SEQUENCE [LARGE SCALE GENOMIC DNA]</scope>
    <source>
        <strain evidence="18 19">TC2-24</strain>
    </source>
</reference>
<comment type="cofactor">
    <cofactor evidence="14 16">
        <name>[4Fe-4S] cluster</name>
        <dbReference type="ChEBI" id="CHEBI:49883"/>
    </cofactor>
    <text evidence="14 16">Binds 1 [4Fe-4S] cluster. The cluster is coordinated with 3 cysteines and an exchangeable S-adenosyl-L-methionine.</text>
</comment>
<dbReference type="Gene3D" id="1.10.10.920">
    <property type="match status" value="1"/>
</dbReference>
<proteinExistence type="inferred from homology"/>
<comment type="subunit">
    <text evidence="4">Monomer.</text>
</comment>
<accession>A0A1I0NUC2</accession>
<dbReference type="CDD" id="cd01335">
    <property type="entry name" value="Radical_SAM"/>
    <property type="match status" value="1"/>
</dbReference>
<feature type="binding site" evidence="15">
    <location>
        <position position="193"/>
    </location>
    <ligand>
        <name>S-adenosyl-L-methionine</name>
        <dbReference type="ChEBI" id="CHEBI:59789"/>
        <label>2</label>
    </ligand>
</feature>
<evidence type="ECO:0000256" key="6">
    <source>
        <dbReference type="ARBA" id="ARBA00022490"/>
    </source>
</evidence>
<keyword evidence="10 14" id="KW-0408">Iron</keyword>
<dbReference type="GO" id="GO:0005737">
    <property type="term" value="C:cytoplasm"/>
    <property type="evidence" value="ECO:0007669"/>
    <property type="project" value="UniProtKB-SubCell"/>
</dbReference>
<dbReference type="SFLD" id="SFLDS00029">
    <property type="entry name" value="Radical_SAM"/>
    <property type="match status" value="1"/>
</dbReference>
<dbReference type="NCBIfam" id="TIGR00538">
    <property type="entry name" value="hemN"/>
    <property type="match status" value="1"/>
</dbReference>
<evidence type="ECO:0000256" key="2">
    <source>
        <dbReference type="ARBA" id="ARBA00004785"/>
    </source>
</evidence>
<dbReference type="GO" id="GO:0051989">
    <property type="term" value="F:coproporphyrinogen dehydrogenase activity"/>
    <property type="evidence" value="ECO:0007669"/>
    <property type="project" value="UniProtKB-EC"/>
</dbReference>
<evidence type="ECO:0000256" key="13">
    <source>
        <dbReference type="ARBA" id="ARBA00048321"/>
    </source>
</evidence>
<feature type="binding site" evidence="16">
    <location>
        <position position="82"/>
    </location>
    <ligand>
        <name>[4Fe-4S] cluster</name>
        <dbReference type="ChEBI" id="CHEBI:49883"/>
        <note>4Fe-4S-S-AdoMet</note>
    </ligand>
</feature>
<dbReference type="GO" id="GO:0051539">
    <property type="term" value="F:4 iron, 4 sulfur cluster binding"/>
    <property type="evidence" value="ECO:0007669"/>
    <property type="project" value="UniProtKB-KW"/>
</dbReference>